<gene>
    <name evidence="2" type="ORF">VP01_1819g1</name>
</gene>
<proteinExistence type="predicted"/>
<dbReference type="EMBL" id="LAVV01006636">
    <property type="protein sequence ID" value="KNZ59005.1"/>
    <property type="molecule type" value="Genomic_DNA"/>
</dbReference>
<feature type="compositionally biased region" description="Polar residues" evidence="1">
    <location>
        <begin position="310"/>
        <end position="320"/>
    </location>
</feature>
<evidence type="ECO:0000256" key="1">
    <source>
        <dbReference type="SAM" id="MobiDB-lite"/>
    </source>
</evidence>
<dbReference type="Proteomes" id="UP000037035">
    <property type="component" value="Unassembled WGS sequence"/>
</dbReference>
<dbReference type="AlphaFoldDB" id="A0A0L6VFX7"/>
<evidence type="ECO:0000313" key="3">
    <source>
        <dbReference type="Proteomes" id="UP000037035"/>
    </source>
</evidence>
<evidence type="ECO:0000313" key="2">
    <source>
        <dbReference type="EMBL" id="KNZ59005.1"/>
    </source>
</evidence>
<feature type="region of interest" description="Disordered" evidence="1">
    <location>
        <begin position="282"/>
        <end position="331"/>
    </location>
</feature>
<accession>A0A0L6VFX7</accession>
<feature type="compositionally biased region" description="Low complexity" evidence="1">
    <location>
        <begin position="286"/>
        <end position="309"/>
    </location>
</feature>
<dbReference type="VEuPathDB" id="FungiDB:VP01_1819g1"/>
<protein>
    <submittedName>
        <fullName evidence="2">Uncharacterized protein</fullName>
    </submittedName>
</protein>
<organism evidence="2 3">
    <name type="scientific">Puccinia sorghi</name>
    <dbReference type="NCBI Taxonomy" id="27349"/>
    <lineage>
        <taxon>Eukaryota</taxon>
        <taxon>Fungi</taxon>
        <taxon>Dikarya</taxon>
        <taxon>Basidiomycota</taxon>
        <taxon>Pucciniomycotina</taxon>
        <taxon>Pucciniomycetes</taxon>
        <taxon>Pucciniales</taxon>
        <taxon>Pucciniaceae</taxon>
        <taxon>Puccinia</taxon>
    </lineage>
</organism>
<keyword evidence="3" id="KW-1185">Reference proteome</keyword>
<name>A0A0L6VFX7_9BASI</name>
<sequence length="331" mass="38489">MTSSQVATNLRKICFHQKSGSNCAQLTTNKQQVSAHYMTKFREITCMQCQKPRRKVSFLTPNRPFSNPVHRISANRDESLRSTSKAFKGHRWRERGMQRNKNEVGNGKVVSNVPRVIMENILQSFEIMRGKNLIIEDRLFKYVLEIPPLGRRLLRKNKLPFLKFEIIIGILAGDPESYGTMEHNIKKHTFIPERWATLFSNFNWIEFFGSNFKYFHSINQDDLGDFANWIHLTDSPFLGKFLVLNKIPWGSFPPKSVFGFVSWGNRSQLKSKELKKINQQPAADLNTHNTTPTHQTQQKNTNQTQRSTTESTYDPSSSSYPRKFLKKEKNK</sequence>
<reference evidence="2 3" key="1">
    <citation type="submission" date="2015-08" db="EMBL/GenBank/DDBJ databases">
        <title>Next Generation Sequencing and Analysis of the Genome of Puccinia sorghi L Schw, the Causal Agent of Maize Common Rust.</title>
        <authorList>
            <person name="Rochi L."/>
            <person name="Burguener G."/>
            <person name="Darino M."/>
            <person name="Turjanski A."/>
            <person name="Kreff E."/>
            <person name="Dieguez M.J."/>
            <person name="Sacco F."/>
        </authorList>
    </citation>
    <scope>NUCLEOTIDE SEQUENCE [LARGE SCALE GENOMIC DNA]</scope>
    <source>
        <strain evidence="2 3">RO10H11247</strain>
    </source>
</reference>
<comment type="caution">
    <text evidence="2">The sequence shown here is derived from an EMBL/GenBank/DDBJ whole genome shotgun (WGS) entry which is preliminary data.</text>
</comment>